<feature type="transmembrane region" description="Helical" evidence="1">
    <location>
        <begin position="56"/>
        <end position="78"/>
    </location>
</feature>
<keyword evidence="3" id="KW-1185">Reference proteome</keyword>
<dbReference type="InterPro" id="IPR043130">
    <property type="entry name" value="CDP-OH_PTrfase_TM_dom"/>
</dbReference>
<dbReference type="Pfam" id="PF01066">
    <property type="entry name" value="CDP-OH_P_transf"/>
    <property type="match status" value="1"/>
</dbReference>
<name>A0ABT1CAW4_9HYPH</name>
<protein>
    <submittedName>
        <fullName evidence="2">CDP-alcohol phosphatidyltransferase family protein</fullName>
    </submittedName>
</protein>
<dbReference type="RefSeq" id="WP_252821350.1">
    <property type="nucleotide sequence ID" value="NZ_JAMXQS010000008.1"/>
</dbReference>
<feature type="transmembrane region" description="Helical" evidence="1">
    <location>
        <begin position="32"/>
        <end position="50"/>
    </location>
</feature>
<proteinExistence type="predicted"/>
<evidence type="ECO:0000313" key="2">
    <source>
        <dbReference type="EMBL" id="MCO6051623.1"/>
    </source>
</evidence>
<feature type="transmembrane region" description="Helical" evidence="1">
    <location>
        <begin position="116"/>
        <end position="140"/>
    </location>
</feature>
<comment type="caution">
    <text evidence="2">The sequence shown here is derived from an EMBL/GenBank/DDBJ whole genome shotgun (WGS) entry which is preliminary data.</text>
</comment>
<evidence type="ECO:0000313" key="3">
    <source>
        <dbReference type="Proteomes" id="UP001205906"/>
    </source>
</evidence>
<reference evidence="2 3" key="1">
    <citation type="submission" date="2022-06" db="EMBL/GenBank/DDBJ databases">
        <title>Mesorhizobium sp. strain RP14 Genome sequencing and assembly.</title>
        <authorList>
            <person name="Kim I."/>
        </authorList>
    </citation>
    <scope>NUCLEOTIDE SEQUENCE [LARGE SCALE GENOMIC DNA]</scope>
    <source>
        <strain evidence="3">RP14(2022)</strain>
    </source>
</reference>
<keyword evidence="1" id="KW-0812">Transmembrane</keyword>
<feature type="transmembrane region" description="Helical" evidence="1">
    <location>
        <begin position="152"/>
        <end position="168"/>
    </location>
</feature>
<organism evidence="2 3">
    <name type="scientific">Mesorhizobium liriopis</name>
    <dbReference type="NCBI Taxonomy" id="2953882"/>
    <lineage>
        <taxon>Bacteria</taxon>
        <taxon>Pseudomonadati</taxon>
        <taxon>Pseudomonadota</taxon>
        <taxon>Alphaproteobacteria</taxon>
        <taxon>Hyphomicrobiales</taxon>
        <taxon>Phyllobacteriaceae</taxon>
        <taxon>Mesorhizobium</taxon>
    </lineage>
</organism>
<dbReference type="InterPro" id="IPR000462">
    <property type="entry name" value="CDP-OH_P_trans"/>
</dbReference>
<accession>A0ABT1CAW4</accession>
<sequence length="199" mass="21154">MATLYQLKPRFQGLLRPLTERLADAGVTANQVTLGAAGLSVALGALLSFAGDIRPLFLLLPLFLFIRMALNAIDGMLAREHRQASKLGQYLNELCDVVSDAALALPFLFVAPFQPWAVLGFIFVSFLAEFAGVLGQAAGVGRNYAGPLGKSDRAFGIGALGFLVGFGIDFTEIFLIAFPLLTLLALATVANRVRLGVQA</sequence>
<dbReference type="EMBL" id="JAMXQS010000008">
    <property type="protein sequence ID" value="MCO6051623.1"/>
    <property type="molecule type" value="Genomic_DNA"/>
</dbReference>
<dbReference type="Proteomes" id="UP001205906">
    <property type="component" value="Unassembled WGS sequence"/>
</dbReference>
<gene>
    <name evidence="2" type="ORF">NGM99_17700</name>
</gene>
<keyword evidence="1" id="KW-0472">Membrane</keyword>
<keyword evidence="1" id="KW-1133">Transmembrane helix</keyword>
<dbReference type="Gene3D" id="1.20.120.1760">
    <property type="match status" value="1"/>
</dbReference>
<evidence type="ECO:0000256" key="1">
    <source>
        <dbReference type="SAM" id="Phobius"/>
    </source>
</evidence>